<feature type="chain" id="PRO_5042814665" evidence="7">
    <location>
        <begin position="21"/>
        <end position="254"/>
    </location>
</feature>
<evidence type="ECO:0000256" key="6">
    <source>
        <dbReference type="ARBA" id="ARBA00023180"/>
    </source>
</evidence>
<dbReference type="PRINTS" id="PR00019">
    <property type="entry name" value="LEURICHRPT"/>
</dbReference>
<evidence type="ECO:0000256" key="7">
    <source>
        <dbReference type="SAM" id="SignalP"/>
    </source>
</evidence>
<feature type="signal peptide" evidence="7">
    <location>
        <begin position="1"/>
        <end position="20"/>
    </location>
</feature>
<evidence type="ECO:0000313" key="9">
    <source>
        <dbReference type="Proteomes" id="UP001341281"/>
    </source>
</evidence>
<accession>A0AAQ3TEV0</accession>
<dbReference type="SUPFAM" id="SSF52058">
    <property type="entry name" value="L domain-like"/>
    <property type="match status" value="1"/>
</dbReference>
<comment type="subcellular location">
    <subcellularLocation>
        <location evidence="1">Membrane</location>
        <topology evidence="1">Single-pass type I membrane protein</topology>
    </subcellularLocation>
</comment>
<dbReference type="InterPro" id="IPR032675">
    <property type="entry name" value="LRR_dom_sf"/>
</dbReference>
<protein>
    <submittedName>
        <fullName evidence="8">Uncharacterized protein</fullName>
    </submittedName>
</protein>
<evidence type="ECO:0000313" key="8">
    <source>
        <dbReference type="EMBL" id="WVZ71958.1"/>
    </source>
</evidence>
<keyword evidence="5" id="KW-0472">Membrane</keyword>
<dbReference type="EMBL" id="CP144748">
    <property type="protein sequence ID" value="WVZ71958.1"/>
    <property type="molecule type" value="Genomic_DNA"/>
</dbReference>
<dbReference type="PANTHER" id="PTHR48063:SF40">
    <property type="entry name" value="LEUCINE-RICH REPEAT-CONTAINING N-TERMINAL PLANT-TYPE DOMAIN-CONTAINING PROTEIN"/>
    <property type="match status" value="1"/>
</dbReference>
<proteinExistence type="predicted"/>
<evidence type="ECO:0000256" key="3">
    <source>
        <dbReference type="ARBA" id="ARBA00022729"/>
    </source>
</evidence>
<organism evidence="8 9">
    <name type="scientific">Paspalum notatum var. saurae</name>
    <dbReference type="NCBI Taxonomy" id="547442"/>
    <lineage>
        <taxon>Eukaryota</taxon>
        <taxon>Viridiplantae</taxon>
        <taxon>Streptophyta</taxon>
        <taxon>Embryophyta</taxon>
        <taxon>Tracheophyta</taxon>
        <taxon>Spermatophyta</taxon>
        <taxon>Magnoliopsida</taxon>
        <taxon>Liliopsida</taxon>
        <taxon>Poales</taxon>
        <taxon>Poaceae</taxon>
        <taxon>PACMAD clade</taxon>
        <taxon>Panicoideae</taxon>
        <taxon>Andropogonodae</taxon>
        <taxon>Paspaleae</taxon>
        <taxon>Paspalinae</taxon>
        <taxon>Paspalum</taxon>
    </lineage>
</organism>
<dbReference type="AlphaFoldDB" id="A0AAQ3TEV0"/>
<evidence type="ECO:0000256" key="4">
    <source>
        <dbReference type="ARBA" id="ARBA00022989"/>
    </source>
</evidence>
<dbReference type="GO" id="GO:0016020">
    <property type="term" value="C:membrane"/>
    <property type="evidence" value="ECO:0007669"/>
    <property type="project" value="UniProtKB-SubCell"/>
</dbReference>
<dbReference type="InterPro" id="IPR001611">
    <property type="entry name" value="Leu-rich_rpt"/>
</dbReference>
<reference evidence="8 9" key="1">
    <citation type="submission" date="2024-02" db="EMBL/GenBank/DDBJ databases">
        <title>High-quality chromosome-scale genome assembly of Pensacola bahiagrass (Paspalum notatum Flugge var. saurae).</title>
        <authorList>
            <person name="Vega J.M."/>
            <person name="Podio M."/>
            <person name="Orjuela J."/>
            <person name="Siena L.A."/>
            <person name="Pessino S.C."/>
            <person name="Combes M.C."/>
            <person name="Mariac C."/>
            <person name="Albertini E."/>
            <person name="Pupilli F."/>
            <person name="Ortiz J.P.A."/>
            <person name="Leblanc O."/>
        </authorList>
    </citation>
    <scope>NUCLEOTIDE SEQUENCE [LARGE SCALE GENOMIC DNA]</scope>
    <source>
        <strain evidence="8">R1</strain>
        <tissue evidence="8">Leaf</tissue>
    </source>
</reference>
<evidence type="ECO:0000256" key="5">
    <source>
        <dbReference type="ARBA" id="ARBA00023136"/>
    </source>
</evidence>
<dbReference type="PANTHER" id="PTHR48063">
    <property type="entry name" value="LRR RECEPTOR-LIKE KINASE"/>
    <property type="match status" value="1"/>
</dbReference>
<keyword evidence="6" id="KW-0325">Glycoprotein</keyword>
<evidence type="ECO:0000256" key="1">
    <source>
        <dbReference type="ARBA" id="ARBA00004479"/>
    </source>
</evidence>
<keyword evidence="9" id="KW-1185">Reference proteome</keyword>
<keyword evidence="4" id="KW-1133">Transmembrane helix</keyword>
<gene>
    <name evidence="8" type="ORF">U9M48_020485</name>
</gene>
<keyword evidence="3 7" id="KW-0732">Signal</keyword>
<evidence type="ECO:0000256" key="2">
    <source>
        <dbReference type="ARBA" id="ARBA00022692"/>
    </source>
</evidence>
<keyword evidence="2" id="KW-0812">Transmembrane</keyword>
<name>A0AAQ3TEV0_PASNO</name>
<dbReference type="InterPro" id="IPR046956">
    <property type="entry name" value="RLP23-like"/>
</dbReference>
<dbReference type="Pfam" id="PF00560">
    <property type="entry name" value="LRR_1"/>
    <property type="match status" value="2"/>
</dbReference>
<dbReference type="Proteomes" id="UP001341281">
    <property type="component" value="Chromosome 04"/>
</dbReference>
<dbReference type="Gene3D" id="3.80.10.10">
    <property type="entry name" value="Ribonuclease Inhibitor"/>
    <property type="match status" value="1"/>
</dbReference>
<sequence>MHMSSSPALPLVVVVLRVRAAYRTRGTLCWPSSMASPQILQASSTRGSETVAAASRTAARCSNRTGHVHKLQLAGTGSEVDRDETALVGQISPSLLALEHLEHLDLSNNQLEGSTGRLPEFMGSLKSLKYLNLSGIPFYGVVPPQLGNLSKLHYLDLSSIGLTNSADLLWLTRLPSLQYLNLNNLELSTAVDWAHVMNMIPSLRILLLSDCSLASANQSLPHLNLTNLEELDASSNSFNHPMATEHNKPQIPLP</sequence>